<dbReference type="CDD" id="cd00371">
    <property type="entry name" value="HMA"/>
    <property type="match status" value="2"/>
</dbReference>
<dbReference type="SFLD" id="SFLDG00002">
    <property type="entry name" value="C1.7:_P-type_atpase_like"/>
    <property type="match status" value="1"/>
</dbReference>
<dbReference type="PROSITE" id="PS50846">
    <property type="entry name" value="HMA_2"/>
    <property type="match status" value="2"/>
</dbReference>
<keyword evidence="9 10" id="KW-0472">Membrane</keyword>
<dbReference type="InterPro" id="IPR059000">
    <property type="entry name" value="ATPase_P-type_domA"/>
</dbReference>
<organism evidence="13 14">
    <name type="scientific">Deinococcus budaensis</name>
    <dbReference type="NCBI Taxonomy" id="1665626"/>
    <lineage>
        <taxon>Bacteria</taxon>
        <taxon>Thermotogati</taxon>
        <taxon>Deinococcota</taxon>
        <taxon>Deinococci</taxon>
        <taxon>Deinococcales</taxon>
        <taxon>Deinococcaceae</taxon>
        <taxon>Deinococcus</taxon>
    </lineage>
</organism>
<dbReference type="InterPro" id="IPR023214">
    <property type="entry name" value="HAD_sf"/>
</dbReference>
<keyword evidence="7" id="KW-1278">Translocase</keyword>
<dbReference type="InterPro" id="IPR044492">
    <property type="entry name" value="P_typ_ATPase_HD_dom"/>
</dbReference>
<keyword evidence="3 10" id="KW-0812">Transmembrane</keyword>
<dbReference type="SUPFAM" id="SSF81653">
    <property type="entry name" value="Calcium ATPase, transduction domain A"/>
    <property type="match status" value="1"/>
</dbReference>
<protein>
    <submittedName>
        <fullName evidence="13">Cd2+/Zn2+-exporting ATPase</fullName>
    </submittedName>
</protein>
<dbReference type="EMBL" id="JACHFN010000005">
    <property type="protein sequence ID" value="MBB5234276.1"/>
    <property type="molecule type" value="Genomic_DNA"/>
</dbReference>
<dbReference type="NCBIfam" id="TIGR01512">
    <property type="entry name" value="ATPase-IB2_Cd"/>
    <property type="match status" value="1"/>
</dbReference>
<dbReference type="Proteomes" id="UP000525389">
    <property type="component" value="Unassembled WGS sequence"/>
</dbReference>
<dbReference type="InterPro" id="IPR001757">
    <property type="entry name" value="P_typ_ATPase"/>
</dbReference>
<evidence type="ECO:0000256" key="11">
    <source>
        <dbReference type="SAM" id="MobiDB-lite"/>
    </source>
</evidence>
<dbReference type="GO" id="GO:0046872">
    <property type="term" value="F:metal ion binding"/>
    <property type="evidence" value="ECO:0007669"/>
    <property type="project" value="UniProtKB-KW"/>
</dbReference>
<dbReference type="InterPro" id="IPR036163">
    <property type="entry name" value="HMA_dom_sf"/>
</dbReference>
<dbReference type="InterPro" id="IPR023298">
    <property type="entry name" value="ATPase_P-typ_TM_dom_sf"/>
</dbReference>
<dbReference type="PRINTS" id="PR00941">
    <property type="entry name" value="CDATPASE"/>
</dbReference>
<dbReference type="Gene3D" id="3.40.50.1000">
    <property type="entry name" value="HAD superfamily/HAD-like"/>
    <property type="match status" value="1"/>
</dbReference>
<evidence type="ECO:0000256" key="10">
    <source>
        <dbReference type="RuleBase" id="RU362081"/>
    </source>
</evidence>
<dbReference type="SUPFAM" id="SSF55008">
    <property type="entry name" value="HMA, heavy metal-associated domain"/>
    <property type="match status" value="2"/>
</dbReference>
<evidence type="ECO:0000256" key="1">
    <source>
        <dbReference type="ARBA" id="ARBA00004141"/>
    </source>
</evidence>
<comment type="subcellular location">
    <subcellularLocation>
        <location evidence="10">Cell membrane</location>
    </subcellularLocation>
    <subcellularLocation>
        <location evidence="1">Membrane</location>
        <topology evidence="1">Multi-pass membrane protein</topology>
    </subcellularLocation>
</comment>
<evidence type="ECO:0000256" key="5">
    <source>
        <dbReference type="ARBA" id="ARBA00022741"/>
    </source>
</evidence>
<dbReference type="Gene3D" id="3.30.70.100">
    <property type="match status" value="2"/>
</dbReference>
<evidence type="ECO:0000259" key="12">
    <source>
        <dbReference type="PROSITE" id="PS50846"/>
    </source>
</evidence>
<dbReference type="GO" id="GO:0019829">
    <property type="term" value="F:ATPase-coupled monoatomic cation transmembrane transporter activity"/>
    <property type="evidence" value="ECO:0007669"/>
    <property type="project" value="InterPro"/>
</dbReference>
<keyword evidence="14" id="KW-1185">Reference proteome</keyword>
<dbReference type="Pfam" id="PF00702">
    <property type="entry name" value="Hydrolase"/>
    <property type="match status" value="1"/>
</dbReference>
<keyword evidence="10" id="KW-1003">Cell membrane</keyword>
<dbReference type="PANTHER" id="PTHR48085">
    <property type="entry name" value="CADMIUM/ZINC-TRANSPORTING ATPASE HMA2-RELATED"/>
    <property type="match status" value="1"/>
</dbReference>
<feature type="transmembrane region" description="Helical" evidence="10">
    <location>
        <begin position="455"/>
        <end position="474"/>
    </location>
</feature>
<feature type="compositionally biased region" description="Basic and acidic residues" evidence="11">
    <location>
        <begin position="170"/>
        <end position="186"/>
    </location>
</feature>
<dbReference type="NCBIfam" id="TIGR01494">
    <property type="entry name" value="ATPase_P-type"/>
    <property type="match status" value="1"/>
</dbReference>
<evidence type="ECO:0000256" key="7">
    <source>
        <dbReference type="ARBA" id="ARBA00022967"/>
    </source>
</evidence>
<evidence type="ECO:0000256" key="2">
    <source>
        <dbReference type="ARBA" id="ARBA00006024"/>
    </source>
</evidence>
<evidence type="ECO:0000313" key="14">
    <source>
        <dbReference type="Proteomes" id="UP000525389"/>
    </source>
</evidence>
<dbReference type="GO" id="GO:0005886">
    <property type="term" value="C:plasma membrane"/>
    <property type="evidence" value="ECO:0007669"/>
    <property type="project" value="UniProtKB-SubCell"/>
</dbReference>
<keyword evidence="8 10" id="KW-1133">Transmembrane helix</keyword>
<evidence type="ECO:0000256" key="9">
    <source>
        <dbReference type="ARBA" id="ARBA00023136"/>
    </source>
</evidence>
<dbReference type="Gene3D" id="2.70.150.10">
    <property type="entry name" value="Calcium-transporting ATPase, cytoplasmic transduction domain A"/>
    <property type="match status" value="1"/>
</dbReference>
<dbReference type="AlphaFoldDB" id="A0A7W8LPZ4"/>
<dbReference type="GO" id="GO:0005524">
    <property type="term" value="F:ATP binding"/>
    <property type="evidence" value="ECO:0007669"/>
    <property type="project" value="UniProtKB-UniRule"/>
</dbReference>
<dbReference type="FunFam" id="2.70.150.10:FF:000002">
    <property type="entry name" value="Copper-transporting ATPase 1, putative"/>
    <property type="match status" value="1"/>
</dbReference>
<dbReference type="InterPro" id="IPR036412">
    <property type="entry name" value="HAD-like_sf"/>
</dbReference>
<dbReference type="InterPro" id="IPR027256">
    <property type="entry name" value="P-typ_ATPase_IB"/>
</dbReference>
<feature type="region of interest" description="Disordered" evidence="11">
    <location>
        <begin position="162"/>
        <end position="189"/>
    </location>
</feature>
<dbReference type="NCBIfam" id="TIGR01511">
    <property type="entry name" value="ATPase-IB1_Cu"/>
    <property type="match status" value="1"/>
</dbReference>
<gene>
    <name evidence="13" type="ORF">HNQ09_001714</name>
</gene>
<feature type="domain" description="HMA" evidence="12">
    <location>
        <begin position="91"/>
        <end position="157"/>
    </location>
</feature>
<sequence>MTSPDRSTPRSHLEYFVDGMDCASCVQNVERMIERLPGAGGVKTSFNRQTLALELDEAQTPRTRLEENLRALGYAPSPLRQAAAPPAAAPAQLDYFVEGMDCASCVQTVERMVATLPGTGDVKTSFNKQTLALSLDEAQTPRTLLEGHLQALGYTPSLLGGVPAPGPGPAHDHTDPVGPSHVHDTPKPGQPWYATGQGKLVVTSGVLLILAWVLSFTLPPFATWGFIAATLLGVWPLAKKALASARFGDPFSINMLVSLAAIGAVLIGEAAEGAVVVFFFAVGELLEGIAAGRARAGIQALAALAPKTALLVEGGERREVPADALAVGQTVQVNPGARVPADGTILTGTSSLDDSPVTGESVPVVKSAGNTVYAGSINTDGVLTVRVDKAASDNTIARIIHLVEEAEGSKAPTARFIDRFSRYYTPGVVAVSALVALVPPLFFGAEWSPWLYKGISLLLIGCPCALVLSVPAAITSGISAGTRRGLLIKGGAALESIGSVKTIAFDKTGTLTAGKPRVTDVVGQDRNEVLRLAAAVESGSSHPLAKAITDAAKQANLTLPAAENAQAIPGKAVTATVEGRTLSVSSPRHAATLAALSPELGASIEAFEKQGRTAVVLLDGQAPLGVIAIRDEPRADAREAVAQLHALGVNTVMLTGDNARTGRAIAGDLGMDVQAELLPEDKLRVIADLKARGGVAMVGDGINDAPALAQSDVGIAMGGGTDVALETADAALLQERVMGVTDLVRLSRATMGNIKVNIAFALGLKAIFLVTTLLGYTNLWMAILADTGATALVTANALRLLRWKGSAAPRTVTPAPTPSRA</sequence>
<dbReference type="InterPro" id="IPR008250">
    <property type="entry name" value="ATPase_P-typ_transduc_dom_A_sf"/>
</dbReference>
<feature type="transmembrane region" description="Helical" evidence="10">
    <location>
        <begin position="780"/>
        <end position="801"/>
    </location>
</feature>
<name>A0A7W8LPZ4_9DEIO</name>
<dbReference type="Gene3D" id="3.40.1110.10">
    <property type="entry name" value="Calcium-transporting ATPase, cytoplasmic domain N"/>
    <property type="match status" value="1"/>
</dbReference>
<dbReference type="RefSeq" id="WP_184027925.1">
    <property type="nucleotide sequence ID" value="NZ_JACHFN010000005.1"/>
</dbReference>
<comment type="similarity">
    <text evidence="2 10">Belongs to the cation transport ATPase (P-type) (TC 3.A.3) family. Type IB subfamily.</text>
</comment>
<dbReference type="PRINTS" id="PR00119">
    <property type="entry name" value="CATATPASE"/>
</dbReference>
<dbReference type="Pfam" id="PF00403">
    <property type="entry name" value="HMA"/>
    <property type="match status" value="2"/>
</dbReference>
<keyword evidence="6 10" id="KW-0067">ATP-binding</keyword>
<dbReference type="SUPFAM" id="SSF81665">
    <property type="entry name" value="Calcium ATPase, transmembrane domain M"/>
    <property type="match status" value="1"/>
</dbReference>
<keyword evidence="4 10" id="KW-0479">Metal-binding</keyword>
<dbReference type="SFLD" id="SFLDS00003">
    <property type="entry name" value="Haloacid_Dehalogenase"/>
    <property type="match status" value="1"/>
</dbReference>
<keyword evidence="5 10" id="KW-0547">Nucleotide-binding</keyword>
<dbReference type="SUPFAM" id="SSF56784">
    <property type="entry name" value="HAD-like"/>
    <property type="match status" value="1"/>
</dbReference>
<dbReference type="InterPro" id="IPR006121">
    <property type="entry name" value="HMA_dom"/>
</dbReference>
<evidence type="ECO:0000256" key="3">
    <source>
        <dbReference type="ARBA" id="ARBA00022692"/>
    </source>
</evidence>
<reference evidence="13 14" key="1">
    <citation type="submission" date="2020-08" db="EMBL/GenBank/DDBJ databases">
        <title>Genomic Encyclopedia of Type Strains, Phase IV (KMG-IV): sequencing the most valuable type-strain genomes for metagenomic binning, comparative biology and taxonomic classification.</title>
        <authorList>
            <person name="Goeker M."/>
        </authorList>
    </citation>
    <scope>NUCLEOTIDE SEQUENCE [LARGE SCALE GENOMIC DNA]</scope>
    <source>
        <strain evidence="13 14">DSM 101791</strain>
    </source>
</reference>
<accession>A0A7W8LPZ4</accession>
<dbReference type="PROSITE" id="PS00154">
    <property type="entry name" value="ATPASE_E1_E2"/>
    <property type="match status" value="1"/>
</dbReference>
<dbReference type="NCBIfam" id="TIGR01525">
    <property type="entry name" value="ATPase-IB_hvy"/>
    <property type="match status" value="1"/>
</dbReference>
<dbReference type="CDD" id="cd07546">
    <property type="entry name" value="P-type_ATPase_Pb_Zn_Cd2-like"/>
    <property type="match status" value="1"/>
</dbReference>
<dbReference type="InterPro" id="IPR051014">
    <property type="entry name" value="Cation_Transport_ATPase_IB"/>
</dbReference>
<evidence type="ECO:0000256" key="4">
    <source>
        <dbReference type="ARBA" id="ARBA00022723"/>
    </source>
</evidence>
<dbReference type="InterPro" id="IPR023299">
    <property type="entry name" value="ATPase_P-typ_cyto_dom_N"/>
</dbReference>
<evidence type="ECO:0000313" key="13">
    <source>
        <dbReference type="EMBL" id="MBB5234276.1"/>
    </source>
</evidence>
<dbReference type="Pfam" id="PF00122">
    <property type="entry name" value="E1-E2_ATPase"/>
    <property type="match status" value="1"/>
</dbReference>
<feature type="transmembrane region" description="Helical" evidence="10">
    <location>
        <begin position="754"/>
        <end position="774"/>
    </location>
</feature>
<feature type="transmembrane region" description="Helical" evidence="10">
    <location>
        <begin position="423"/>
        <end position="443"/>
    </location>
</feature>
<dbReference type="PANTHER" id="PTHR48085:SF5">
    <property type="entry name" value="CADMIUM_ZINC-TRANSPORTING ATPASE HMA4-RELATED"/>
    <property type="match status" value="1"/>
</dbReference>
<dbReference type="GO" id="GO:0016887">
    <property type="term" value="F:ATP hydrolysis activity"/>
    <property type="evidence" value="ECO:0007669"/>
    <property type="project" value="InterPro"/>
</dbReference>
<dbReference type="SFLD" id="SFLDF00027">
    <property type="entry name" value="p-type_atpase"/>
    <property type="match status" value="1"/>
</dbReference>
<feature type="domain" description="HMA" evidence="12">
    <location>
        <begin position="11"/>
        <end position="77"/>
    </location>
</feature>
<comment type="caution">
    <text evidence="13">The sequence shown here is derived from an EMBL/GenBank/DDBJ whole genome shotgun (WGS) entry which is preliminary data.</text>
</comment>
<evidence type="ECO:0000256" key="8">
    <source>
        <dbReference type="ARBA" id="ARBA00022989"/>
    </source>
</evidence>
<proteinExistence type="inferred from homology"/>
<evidence type="ECO:0000256" key="6">
    <source>
        <dbReference type="ARBA" id="ARBA00022840"/>
    </source>
</evidence>
<dbReference type="GO" id="GO:0015086">
    <property type="term" value="F:cadmium ion transmembrane transporter activity"/>
    <property type="evidence" value="ECO:0007669"/>
    <property type="project" value="TreeGrafter"/>
</dbReference>
<dbReference type="InterPro" id="IPR018303">
    <property type="entry name" value="ATPase_P-typ_P_site"/>
</dbReference>